<comment type="caution">
    <text evidence="2">The sequence shown here is derived from an EMBL/GenBank/DDBJ whole genome shotgun (WGS) entry which is preliminary data.</text>
</comment>
<sequence>MRRLFPFVRKQEEEMIKGEISGHNVSVIFDGTTRLGEALAIVVRFITADWEIKQRLVRLQLIAKSLKGDELAREIITVLAQQYNVHNSSLCAAMRDGALVNGAAMRTVKVVFPNVVDVRCFSHATDGIGSHFNIPTFRRFLQLWNALFGHSPPIRIAWKEHTGISNKSYSPTRWWSWWEVANQIMLQFAEIHPFLQARLQEAANKATLRQLDETLANAQTKLLLQIELAAVVHAGKPMVESTYILEGDGTLAWQCYEQLLIIQNSIHGANLPNLTALSRDVSGGNVALAQQYHQYGIAAIPPGWEYLTNTVMGVMGPLVETFKAARLFSPHHITQLRPVANDVDVLTSIAFLNDAAMIANMKNELPRYLARADGIADGVDPIRWWKENEAELPCWSAAAKLILLMQPSSASSERVFSILTTVFENKEINGARLNLIIQYPIFNSSDATHEWAVQRQREVTFCLQQNLLSPHVTLTAFLHCMCISITLLVSSKSGVKILGKAVETIHILSQSEHHDSYVKSLNLTMAGKLVFQMLGRRIRYKDAFLYASMNLIGKTAIIMNADCFVHKGFELLDENILSNNKTMYALTRHGPPANSSLCVAPDHYKCNPEYRYRGSHDAWVFRLLDPLPDQVLNNIDHLPHLEGIEQVLMFHLRTYGGFTIKNPCKILQIVHYHCIRAPELGKYQYVGKNLRLDWKLGLNIGKKGDLVLAKFSDL</sequence>
<dbReference type="GO" id="GO:0046983">
    <property type="term" value="F:protein dimerization activity"/>
    <property type="evidence" value="ECO:0007669"/>
    <property type="project" value="InterPro"/>
</dbReference>
<reference evidence="2" key="2">
    <citation type="journal article" date="2023" name="Science">
        <title>Genomic signatures of disease resistance in endangered staghorn corals.</title>
        <authorList>
            <person name="Vollmer S.V."/>
            <person name="Selwyn J.D."/>
            <person name="Despard B.A."/>
            <person name="Roesel C.L."/>
        </authorList>
    </citation>
    <scope>NUCLEOTIDE SEQUENCE</scope>
    <source>
        <strain evidence="2">K2</strain>
    </source>
</reference>
<dbReference type="InterPro" id="IPR008906">
    <property type="entry name" value="HATC_C_dom"/>
</dbReference>
<dbReference type="AlphaFoldDB" id="A0AAD9PW81"/>
<dbReference type="PANTHER" id="PTHR40743:SF1">
    <property type="entry name" value="POSSIBLE GLYCOSYLTRANSFERASE"/>
    <property type="match status" value="1"/>
</dbReference>
<dbReference type="InterPro" id="IPR012337">
    <property type="entry name" value="RNaseH-like_sf"/>
</dbReference>
<name>A0AAD9PW81_ACRCE</name>
<dbReference type="Pfam" id="PF05699">
    <property type="entry name" value="Dimer_Tnp_hAT"/>
    <property type="match status" value="1"/>
</dbReference>
<evidence type="ECO:0000313" key="2">
    <source>
        <dbReference type="EMBL" id="KAK2550029.1"/>
    </source>
</evidence>
<evidence type="ECO:0000313" key="3">
    <source>
        <dbReference type="Proteomes" id="UP001249851"/>
    </source>
</evidence>
<dbReference type="SUPFAM" id="SSF53098">
    <property type="entry name" value="Ribonuclease H-like"/>
    <property type="match status" value="1"/>
</dbReference>
<organism evidence="2 3">
    <name type="scientific">Acropora cervicornis</name>
    <name type="common">Staghorn coral</name>
    <dbReference type="NCBI Taxonomy" id="6130"/>
    <lineage>
        <taxon>Eukaryota</taxon>
        <taxon>Metazoa</taxon>
        <taxon>Cnidaria</taxon>
        <taxon>Anthozoa</taxon>
        <taxon>Hexacorallia</taxon>
        <taxon>Scleractinia</taxon>
        <taxon>Astrocoeniina</taxon>
        <taxon>Acroporidae</taxon>
        <taxon>Acropora</taxon>
    </lineage>
</organism>
<reference evidence="2" key="1">
    <citation type="journal article" date="2023" name="G3 (Bethesda)">
        <title>Whole genome assembly and annotation of the endangered Caribbean coral Acropora cervicornis.</title>
        <authorList>
            <person name="Selwyn J.D."/>
            <person name="Vollmer S.V."/>
        </authorList>
    </citation>
    <scope>NUCLEOTIDE SEQUENCE</scope>
    <source>
        <strain evidence="2">K2</strain>
    </source>
</reference>
<dbReference type="EMBL" id="JARQWQ010000116">
    <property type="protein sequence ID" value="KAK2550029.1"/>
    <property type="molecule type" value="Genomic_DNA"/>
</dbReference>
<accession>A0AAD9PW81</accession>
<feature type="domain" description="HAT C-terminal dimerisation" evidence="1">
    <location>
        <begin position="369"/>
        <end position="425"/>
    </location>
</feature>
<dbReference type="Proteomes" id="UP001249851">
    <property type="component" value="Unassembled WGS sequence"/>
</dbReference>
<evidence type="ECO:0000259" key="1">
    <source>
        <dbReference type="Pfam" id="PF05699"/>
    </source>
</evidence>
<dbReference type="PANTHER" id="PTHR40743">
    <property type="entry name" value="NUCLEOTIDE-DIPHOSPHO-SUGAR TRANSFERASE CONTAINING PROTEIN"/>
    <property type="match status" value="1"/>
</dbReference>
<keyword evidence="3" id="KW-1185">Reference proteome</keyword>
<proteinExistence type="predicted"/>
<gene>
    <name evidence="2" type="ORF">P5673_029343</name>
</gene>
<protein>
    <recommendedName>
        <fullName evidence="1">HAT C-terminal dimerisation domain-containing protein</fullName>
    </recommendedName>
</protein>